<proteinExistence type="predicted"/>
<organism evidence="3">
    <name type="scientific">Vitis vinifera</name>
    <name type="common">Grape</name>
    <dbReference type="NCBI Taxonomy" id="29760"/>
    <lineage>
        <taxon>Eukaryota</taxon>
        <taxon>Viridiplantae</taxon>
        <taxon>Streptophyta</taxon>
        <taxon>Embryophyta</taxon>
        <taxon>Tracheophyta</taxon>
        <taxon>Spermatophyta</taxon>
        <taxon>Magnoliopsida</taxon>
        <taxon>eudicotyledons</taxon>
        <taxon>Gunneridae</taxon>
        <taxon>Pentapetalae</taxon>
        <taxon>rosids</taxon>
        <taxon>Vitales</taxon>
        <taxon>Vitaceae</taxon>
        <taxon>Viteae</taxon>
        <taxon>Vitis</taxon>
    </lineage>
</organism>
<feature type="compositionally biased region" description="Basic and acidic residues" evidence="1">
    <location>
        <begin position="33"/>
        <end position="45"/>
    </location>
</feature>
<evidence type="ECO:0000256" key="2">
    <source>
        <dbReference type="SAM" id="SignalP"/>
    </source>
</evidence>
<name>A5BVJ9_VITVI</name>
<feature type="chain" id="PRO_5002679876" evidence="2">
    <location>
        <begin position="22"/>
        <end position="122"/>
    </location>
</feature>
<feature type="region of interest" description="Disordered" evidence="1">
    <location>
        <begin position="68"/>
        <end position="92"/>
    </location>
</feature>
<evidence type="ECO:0000256" key="1">
    <source>
        <dbReference type="SAM" id="MobiDB-lite"/>
    </source>
</evidence>
<reference evidence="3" key="1">
    <citation type="journal article" date="2007" name="PLoS ONE">
        <title>The first genome sequence of an elite grapevine cultivar (Pinot noir Vitis vinifera L.): coping with a highly heterozygous genome.</title>
        <authorList>
            <person name="Velasco R."/>
            <person name="Zharkikh A."/>
            <person name="Troggio M."/>
            <person name="Cartwright D.A."/>
            <person name="Cestaro A."/>
            <person name="Pruss D."/>
            <person name="Pindo M."/>
            <person name="FitzGerald L.M."/>
            <person name="Vezzulli S."/>
            <person name="Reid J."/>
            <person name="Malacarne G."/>
            <person name="Iliev D."/>
            <person name="Coppola G."/>
            <person name="Wardell B."/>
            <person name="Micheletti D."/>
            <person name="Macalma T."/>
            <person name="Facci M."/>
            <person name="Mitchell J.T."/>
            <person name="Perazzolli M."/>
            <person name="Eldredge G."/>
            <person name="Gatto P."/>
            <person name="Oyzerski R."/>
            <person name="Moretto M."/>
            <person name="Gutin N."/>
            <person name="Stefanini M."/>
            <person name="Chen Y."/>
            <person name="Segala C."/>
            <person name="Davenport C."/>
            <person name="Dematte L."/>
            <person name="Mraz A."/>
            <person name="Battilana J."/>
            <person name="Stormo K."/>
            <person name="Costa F."/>
            <person name="Tao Q."/>
            <person name="Si-Ammour A."/>
            <person name="Harkins T."/>
            <person name="Lackey A."/>
            <person name="Perbost C."/>
            <person name="Taillon B."/>
            <person name="Stella A."/>
            <person name="Solovyev V."/>
            <person name="Fawcett J.A."/>
            <person name="Sterck L."/>
            <person name="Vandepoele K."/>
            <person name="Grando S.M."/>
            <person name="Toppo S."/>
            <person name="Moser C."/>
            <person name="Lanchbury J."/>
            <person name="Bogden R."/>
            <person name="Skolnick M."/>
            <person name="Sgaramella V."/>
            <person name="Bhatnagar S.K."/>
            <person name="Fontana P."/>
            <person name="Gutin A."/>
            <person name="Van de Peer Y."/>
            <person name="Salamini F."/>
            <person name="Viola R."/>
        </authorList>
    </citation>
    <scope>NUCLEOTIDE SEQUENCE</scope>
</reference>
<feature type="region of interest" description="Disordered" evidence="1">
    <location>
        <begin position="21"/>
        <end position="49"/>
    </location>
</feature>
<dbReference type="AlphaFoldDB" id="A5BVJ9"/>
<evidence type="ECO:0000313" key="3">
    <source>
        <dbReference type="EMBL" id="CAN66055.1"/>
    </source>
</evidence>
<protein>
    <submittedName>
        <fullName evidence="3">Uncharacterized protein</fullName>
    </submittedName>
</protein>
<feature type="signal peptide" evidence="2">
    <location>
        <begin position="1"/>
        <end position="21"/>
    </location>
</feature>
<dbReference type="EMBL" id="AM472729">
    <property type="protein sequence ID" value="CAN66055.1"/>
    <property type="molecule type" value="Genomic_DNA"/>
</dbReference>
<accession>A5BVJ9</accession>
<sequence>MEMGLLLLLALAPLLPRSALLVSPPSPSLDGDLDGKEGDADKRQAPTDSGCLMSQVAVESGSLVQEIGIPQPESPRTSHVRDSFHSPASDPSLPLSSCLLSGAEDLVNDGELVEVVQGEKRG</sequence>
<gene>
    <name evidence="3" type="ORF">VITISV_020754</name>
</gene>
<keyword evidence="2" id="KW-0732">Signal</keyword>